<dbReference type="PROSITE" id="PS51918">
    <property type="entry name" value="RADICAL_SAM"/>
    <property type="match status" value="1"/>
</dbReference>
<dbReference type="InterPro" id="IPR001989">
    <property type="entry name" value="Radical_activat_CS"/>
</dbReference>
<keyword evidence="7 10" id="KW-0560">Oxidoreductase</keyword>
<keyword evidence="10" id="KW-0963">Cytoplasm</keyword>
<evidence type="ECO:0000256" key="10">
    <source>
        <dbReference type="RuleBase" id="RU362053"/>
    </source>
</evidence>
<evidence type="ECO:0000256" key="4">
    <source>
        <dbReference type="ARBA" id="ARBA00022485"/>
    </source>
</evidence>
<evidence type="ECO:0000256" key="7">
    <source>
        <dbReference type="ARBA" id="ARBA00023002"/>
    </source>
</evidence>
<dbReference type="NCBIfam" id="TIGR02493">
    <property type="entry name" value="PFLA"/>
    <property type="match status" value="1"/>
</dbReference>
<comment type="caution">
    <text evidence="12">The sequence shown here is derived from an EMBL/GenBank/DDBJ whole genome shotgun (WGS) entry which is preliminary data.</text>
</comment>
<dbReference type="EMBL" id="JBIRYI010000013">
    <property type="protein sequence ID" value="MFI2489232.1"/>
    <property type="molecule type" value="Genomic_DNA"/>
</dbReference>
<evidence type="ECO:0000256" key="5">
    <source>
        <dbReference type="ARBA" id="ARBA00022691"/>
    </source>
</evidence>
<evidence type="ECO:0000256" key="3">
    <source>
        <dbReference type="ARBA" id="ARBA00021356"/>
    </source>
</evidence>
<keyword evidence="4 10" id="KW-0004">4Fe-4S</keyword>
<dbReference type="SFLD" id="SFLDG01066">
    <property type="entry name" value="organic_radical-activating_enz"/>
    <property type="match status" value="1"/>
</dbReference>
<comment type="similarity">
    <text evidence="2 10">Belongs to the organic radical-activating enzymes family.</text>
</comment>
<dbReference type="SUPFAM" id="SSF102114">
    <property type="entry name" value="Radical SAM enzymes"/>
    <property type="match status" value="1"/>
</dbReference>
<dbReference type="InterPro" id="IPR013785">
    <property type="entry name" value="Aldolase_TIM"/>
</dbReference>
<evidence type="ECO:0000256" key="2">
    <source>
        <dbReference type="ARBA" id="ARBA00009777"/>
    </source>
</evidence>
<keyword evidence="8 10" id="KW-0408">Iron</keyword>
<evidence type="ECO:0000256" key="8">
    <source>
        <dbReference type="ARBA" id="ARBA00023004"/>
    </source>
</evidence>
<evidence type="ECO:0000256" key="1">
    <source>
        <dbReference type="ARBA" id="ARBA00003141"/>
    </source>
</evidence>
<dbReference type="Pfam" id="PF04055">
    <property type="entry name" value="Radical_SAM"/>
    <property type="match status" value="1"/>
</dbReference>
<dbReference type="PANTHER" id="PTHR30352:SF5">
    <property type="entry name" value="PYRUVATE FORMATE-LYASE 1-ACTIVATING ENZYME"/>
    <property type="match status" value="1"/>
</dbReference>
<dbReference type="SFLD" id="SFLDS00029">
    <property type="entry name" value="Radical_SAM"/>
    <property type="match status" value="1"/>
</dbReference>
<evidence type="ECO:0000313" key="13">
    <source>
        <dbReference type="Proteomes" id="UP001611580"/>
    </source>
</evidence>
<dbReference type="PANTHER" id="PTHR30352">
    <property type="entry name" value="PYRUVATE FORMATE-LYASE-ACTIVATING ENZYME"/>
    <property type="match status" value="1"/>
</dbReference>
<dbReference type="InterPro" id="IPR058240">
    <property type="entry name" value="rSAM_sf"/>
</dbReference>
<feature type="domain" description="Radical SAM core" evidence="11">
    <location>
        <begin position="37"/>
        <end position="274"/>
    </location>
</feature>
<proteinExistence type="inferred from homology"/>
<protein>
    <recommendedName>
        <fullName evidence="3 10">Pyruvate formate-lyase-activating enzyme</fullName>
        <ecNumber evidence="10">1.97.1.4</ecNumber>
    </recommendedName>
</protein>
<dbReference type="RefSeq" id="WP_397406304.1">
    <property type="nucleotide sequence ID" value="NZ_JBIRYI010000013.1"/>
</dbReference>
<gene>
    <name evidence="12" type="primary">pflA</name>
    <name evidence="12" type="ORF">ACH47X_20145</name>
</gene>
<reference evidence="12 13" key="1">
    <citation type="submission" date="2024-10" db="EMBL/GenBank/DDBJ databases">
        <title>The Natural Products Discovery Center: Release of the First 8490 Sequenced Strains for Exploring Actinobacteria Biosynthetic Diversity.</title>
        <authorList>
            <person name="Kalkreuter E."/>
            <person name="Kautsar S.A."/>
            <person name="Yang D."/>
            <person name="Bader C.D."/>
            <person name="Teijaro C.N."/>
            <person name="Fluegel L."/>
            <person name="Davis C.M."/>
            <person name="Simpson J.R."/>
            <person name="Lauterbach L."/>
            <person name="Steele A.D."/>
            <person name="Gui C."/>
            <person name="Meng S."/>
            <person name="Li G."/>
            <person name="Viehrig K."/>
            <person name="Ye F."/>
            <person name="Su P."/>
            <person name="Kiefer A.F."/>
            <person name="Nichols A."/>
            <person name="Cepeda A.J."/>
            <person name="Yan W."/>
            <person name="Fan B."/>
            <person name="Jiang Y."/>
            <person name="Adhikari A."/>
            <person name="Zheng C.-J."/>
            <person name="Schuster L."/>
            <person name="Cowan T.M."/>
            <person name="Smanski M.J."/>
            <person name="Chevrette M.G."/>
            <person name="De Carvalho L.P.S."/>
            <person name="Shen B."/>
        </authorList>
    </citation>
    <scope>NUCLEOTIDE SEQUENCE [LARGE SCALE GENOMIC DNA]</scope>
    <source>
        <strain evidence="12 13">NPDC019481</strain>
    </source>
</reference>
<keyword evidence="12" id="KW-0670">Pyruvate</keyword>
<accession>A0ABW7XNX0</accession>
<organism evidence="12 13">
    <name type="scientific">Promicromonospora kroppenstedtii</name>
    <dbReference type="NCBI Taxonomy" id="440482"/>
    <lineage>
        <taxon>Bacteria</taxon>
        <taxon>Bacillati</taxon>
        <taxon>Actinomycetota</taxon>
        <taxon>Actinomycetes</taxon>
        <taxon>Micrococcales</taxon>
        <taxon>Promicromonosporaceae</taxon>
        <taxon>Promicromonospora</taxon>
    </lineage>
</organism>
<comment type="subcellular location">
    <subcellularLocation>
        <location evidence="10">Cytoplasm</location>
    </subcellularLocation>
</comment>
<keyword evidence="9 10" id="KW-0411">Iron-sulfur</keyword>
<comment type="catalytic activity">
    <reaction evidence="10">
        <text>glycyl-[formate C-acetyltransferase] + reduced [flavodoxin] + S-adenosyl-L-methionine = glycin-2-yl radical-[formate C-acetyltransferase] + semiquinone [flavodoxin] + 5'-deoxyadenosine + L-methionine + H(+)</text>
        <dbReference type="Rhea" id="RHEA:19225"/>
        <dbReference type="Rhea" id="RHEA-COMP:10622"/>
        <dbReference type="Rhea" id="RHEA-COMP:12190"/>
        <dbReference type="Rhea" id="RHEA-COMP:12191"/>
        <dbReference type="Rhea" id="RHEA-COMP:14480"/>
        <dbReference type="ChEBI" id="CHEBI:15378"/>
        <dbReference type="ChEBI" id="CHEBI:17319"/>
        <dbReference type="ChEBI" id="CHEBI:29947"/>
        <dbReference type="ChEBI" id="CHEBI:32722"/>
        <dbReference type="ChEBI" id="CHEBI:57618"/>
        <dbReference type="ChEBI" id="CHEBI:57844"/>
        <dbReference type="ChEBI" id="CHEBI:59789"/>
        <dbReference type="ChEBI" id="CHEBI:140311"/>
        <dbReference type="EC" id="1.97.1.4"/>
    </reaction>
</comment>
<evidence type="ECO:0000259" key="11">
    <source>
        <dbReference type="PROSITE" id="PS51918"/>
    </source>
</evidence>
<dbReference type="InterPro" id="IPR034457">
    <property type="entry name" value="Organic_radical-activating"/>
</dbReference>
<dbReference type="PROSITE" id="PS01087">
    <property type="entry name" value="RADICAL_ACTIVATING"/>
    <property type="match status" value="1"/>
</dbReference>
<comment type="cofactor">
    <cofactor evidence="10">
        <name>[4Fe-4S] cluster</name>
        <dbReference type="ChEBI" id="CHEBI:49883"/>
    </cofactor>
    <text evidence="10">Binds 1 [4Fe-4S] cluster. The cluster is coordinated with 3 cysteines and an exchangeable S-adenosyl-L-methionine.</text>
</comment>
<evidence type="ECO:0000256" key="9">
    <source>
        <dbReference type="ARBA" id="ARBA00023014"/>
    </source>
</evidence>
<dbReference type="Gene3D" id="3.20.20.70">
    <property type="entry name" value="Aldolase class I"/>
    <property type="match status" value="1"/>
</dbReference>
<sequence length="277" mass="30107">MGRDAPARAVTTRSRRLASIRSGELGSVHSWELVTAVDGPGTRLTIFLAGCPLRCLYCHNPDMLQLRNGEPVTAEDVLRRVRHYLPVFRATGGGLTLSGGEALMQPAFTARLLHGAKQLGVHTALDTSGYLGANLTDTMLADTDLVLLDVKSGDPATYRRVTGGELAPTLAFGRRLARAGLSDGGGRAPDVWVRFVLVPDLTDDERNVDLVAAYVAELNEIRPGTVSRVEVLPFHQMGRYKWAALGRPYALEATRPPSPGLTERVRDQFRAYGLTTY</sequence>
<dbReference type="EC" id="1.97.1.4" evidence="10"/>
<dbReference type="InterPro" id="IPR012838">
    <property type="entry name" value="PFL1_activating"/>
</dbReference>
<dbReference type="GO" id="GO:0043365">
    <property type="term" value="F:[formate-C-acetyltransferase]-activating enzyme activity"/>
    <property type="evidence" value="ECO:0007669"/>
    <property type="project" value="UniProtKB-EC"/>
</dbReference>
<evidence type="ECO:0000313" key="12">
    <source>
        <dbReference type="EMBL" id="MFI2489232.1"/>
    </source>
</evidence>
<dbReference type="Proteomes" id="UP001611580">
    <property type="component" value="Unassembled WGS sequence"/>
</dbReference>
<evidence type="ECO:0000256" key="6">
    <source>
        <dbReference type="ARBA" id="ARBA00022723"/>
    </source>
</evidence>
<keyword evidence="5 10" id="KW-0949">S-adenosyl-L-methionine</keyword>
<dbReference type="InterPro" id="IPR007197">
    <property type="entry name" value="rSAM"/>
</dbReference>
<keyword evidence="6 10" id="KW-0479">Metal-binding</keyword>
<comment type="function">
    <text evidence="1 10">Activation of pyruvate formate-lyase under anaerobic conditions by generation of an organic free radical, using S-adenosylmethionine and reduced flavodoxin as cosubstrates to produce 5'-deoxy-adenosine.</text>
</comment>
<keyword evidence="13" id="KW-1185">Reference proteome</keyword>
<name>A0ABW7XNX0_9MICO</name>